<proteinExistence type="predicted"/>
<gene>
    <name evidence="2" type="ORF">MSPICULIGERA_LOCUS19352</name>
</gene>
<keyword evidence="3" id="KW-1185">Reference proteome</keyword>
<evidence type="ECO:0000256" key="1">
    <source>
        <dbReference type="SAM" id="SignalP"/>
    </source>
</evidence>
<evidence type="ECO:0000313" key="2">
    <source>
        <dbReference type="EMBL" id="CAJ0581186.1"/>
    </source>
</evidence>
<organism evidence="2 3">
    <name type="scientific">Mesorhabditis spiculigera</name>
    <dbReference type="NCBI Taxonomy" id="96644"/>
    <lineage>
        <taxon>Eukaryota</taxon>
        <taxon>Metazoa</taxon>
        <taxon>Ecdysozoa</taxon>
        <taxon>Nematoda</taxon>
        <taxon>Chromadorea</taxon>
        <taxon>Rhabditida</taxon>
        <taxon>Rhabditina</taxon>
        <taxon>Rhabditomorpha</taxon>
        <taxon>Rhabditoidea</taxon>
        <taxon>Rhabditidae</taxon>
        <taxon>Mesorhabditinae</taxon>
        <taxon>Mesorhabditis</taxon>
    </lineage>
</organism>
<name>A0AA36D5P0_9BILA</name>
<feature type="signal peptide" evidence="1">
    <location>
        <begin position="1"/>
        <end position="19"/>
    </location>
</feature>
<feature type="non-terminal residue" evidence="2">
    <location>
        <position position="139"/>
    </location>
</feature>
<reference evidence="2" key="1">
    <citation type="submission" date="2023-06" db="EMBL/GenBank/DDBJ databases">
        <authorList>
            <person name="Delattre M."/>
        </authorList>
    </citation>
    <scope>NUCLEOTIDE SEQUENCE</scope>
    <source>
        <strain evidence="2">AF72</strain>
    </source>
</reference>
<dbReference type="Proteomes" id="UP001177023">
    <property type="component" value="Unassembled WGS sequence"/>
</dbReference>
<dbReference type="AlphaFoldDB" id="A0AA36D5P0"/>
<keyword evidence="1" id="KW-0732">Signal</keyword>
<protein>
    <submittedName>
        <fullName evidence="2">Uncharacterized protein</fullName>
    </submittedName>
</protein>
<sequence length="139" mass="14938">MSLPRHLLAFAALFAVGLALDCHCTKDTETVKCVDKKCTTDGFCIMMDHPLHGRHYTCNVRGLNNDCITREARSGAQVEVCGCTDVDNCNLLNWPVKEGKVISDGSNHAAATGADPDSAAMGSHLIAMMLSVGLGFFFF</sequence>
<comment type="caution">
    <text evidence="2">The sequence shown here is derived from an EMBL/GenBank/DDBJ whole genome shotgun (WGS) entry which is preliminary data.</text>
</comment>
<dbReference type="EMBL" id="CATQJA010002662">
    <property type="protein sequence ID" value="CAJ0581186.1"/>
    <property type="molecule type" value="Genomic_DNA"/>
</dbReference>
<evidence type="ECO:0000313" key="3">
    <source>
        <dbReference type="Proteomes" id="UP001177023"/>
    </source>
</evidence>
<feature type="chain" id="PRO_5041241952" evidence="1">
    <location>
        <begin position="20"/>
        <end position="139"/>
    </location>
</feature>
<accession>A0AA36D5P0</accession>